<keyword evidence="1" id="KW-0805">Transcription regulation</keyword>
<dbReference type="Pfam" id="PF04542">
    <property type="entry name" value="Sigma70_r2"/>
    <property type="match status" value="1"/>
</dbReference>
<dbReference type="CDD" id="cd06171">
    <property type="entry name" value="Sigma70_r4"/>
    <property type="match status" value="1"/>
</dbReference>
<evidence type="ECO:0000256" key="3">
    <source>
        <dbReference type="ARBA" id="ARBA00023163"/>
    </source>
</evidence>
<evidence type="ECO:0000259" key="5">
    <source>
        <dbReference type="Pfam" id="PF08281"/>
    </source>
</evidence>
<keyword evidence="3" id="KW-0804">Transcription</keyword>
<dbReference type="InterPro" id="IPR014284">
    <property type="entry name" value="RNA_pol_sigma-70_dom"/>
</dbReference>
<evidence type="ECO:0000313" key="6">
    <source>
        <dbReference type="EMBL" id="MBW4331801.1"/>
    </source>
</evidence>
<evidence type="ECO:0000256" key="2">
    <source>
        <dbReference type="ARBA" id="ARBA00023082"/>
    </source>
</evidence>
<dbReference type="Proteomes" id="UP001197214">
    <property type="component" value="Unassembled WGS sequence"/>
</dbReference>
<reference evidence="6 7" key="1">
    <citation type="submission" date="2021-07" db="EMBL/GenBank/DDBJ databases">
        <title>Stakelama flava sp. nov., a novel endophytic bacterium isolated from branch of Kandelia candel.</title>
        <authorList>
            <person name="Tuo L."/>
        </authorList>
    </citation>
    <scope>NUCLEOTIDE SEQUENCE [LARGE SCALE GENOMIC DNA]</scope>
    <source>
        <strain evidence="6 7">CBK3Z-3</strain>
    </source>
</reference>
<feature type="domain" description="RNA polymerase sigma factor 70 region 4 type 2" evidence="5">
    <location>
        <begin position="109"/>
        <end position="158"/>
    </location>
</feature>
<protein>
    <submittedName>
        <fullName evidence="6">Sigma-70 family RNA polymerase sigma factor</fullName>
    </submittedName>
</protein>
<dbReference type="InterPro" id="IPR039425">
    <property type="entry name" value="RNA_pol_sigma-70-like"/>
</dbReference>
<dbReference type="PANTHER" id="PTHR43133">
    <property type="entry name" value="RNA POLYMERASE ECF-TYPE SIGMA FACTO"/>
    <property type="match status" value="1"/>
</dbReference>
<dbReference type="InterPro" id="IPR007627">
    <property type="entry name" value="RNA_pol_sigma70_r2"/>
</dbReference>
<keyword evidence="2" id="KW-0731">Sigma factor</keyword>
<name>A0ABS6XQX2_9SPHN</name>
<gene>
    <name evidence="6" type="ORF">KY084_13080</name>
</gene>
<evidence type="ECO:0000259" key="4">
    <source>
        <dbReference type="Pfam" id="PF04542"/>
    </source>
</evidence>
<keyword evidence="7" id="KW-1185">Reference proteome</keyword>
<dbReference type="NCBIfam" id="TIGR02937">
    <property type="entry name" value="sigma70-ECF"/>
    <property type="match status" value="1"/>
</dbReference>
<feature type="domain" description="RNA polymerase sigma-70 region 2" evidence="4">
    <location>
        <begin position="10"/>
        <end position="73"/>
    </location>
</feature>
<accession>A0ABS6XQX2</accession>
<evidence type="ECO:0000313" key="7">
    <source>
        <dbReference type="Proteomes" id="UP001197214"/>
    </source>
</evidence>
<proteinExistence type="predicted"/>
<dbReference type="Pfam" id="PF08281">
    <property type="entry name" value="Sigma70_r4_2"/>
    <property type="match status" value="1"/>
</dbReference>
<sequence>MQRWFCDEVLRHEAALTRFLRRNWRRPEDIHDIRQDIYARAIEAAQEQLPRNVRPYLFTIARNTLINRARREKIVSFHLVADLEALDCVDNAFATERHLDARDALRRTQAGLDQLPPRCREVVRLRKVDGLTTREVADELGVGIHTVERQLTLGMRALVDFMLGGEGRINRRTTSSSRAKQGGK</sequence>
<dbReference type="PANTHER" id="PTHR43133:SF63">
    <property type="entry name" value="RNA POLYMERASE SIGMA FACTOR FECI-RELATED"/>
    <property type="match status" value="1"/>
</dbReference>
<evidence type="ECO:0000256" key="1">
    <source>
        <dbReference type="ARBA" id="ARBA00023015"/>
    </source>
</evidence>
<dbReference type="InterPro" id="IPR013249">
    <property type="entry name" value="RNA_pol_sigma70_r4_t2"/>
</dbReference>
<dbReference type="EMBL" id="JAHWZX010000013">
    <property type="protein sequence ID" value="MBW4331801.1"/>
    <property type="molecule type" value="Genomic_DNA"/>
</dbReference>
<comment type="caution">
    <text evidence="6">The sequence shown here is derived from an EMBL/GenBank/DDBJ whole genome shotgun (WGS) entry which is preliminary data.</text>
</comment>
<organism evidence="6 7">
    <name type="scientific">Stakelama flava</name>
    <dbReference type="NCBI Taxonomy" id="2860338"/>
    <lineage>
        <taxon>Bacteria</taxon>
        <taxon>Pseudomonadati</taxon>
        <taxon>Pseudomonadota</taxon>
        <taxon>Alphaproteobacteria</taxon>
        <taxon>Sphingomonadales</taxon>
        <taxon>Sphingomonadaceae</taxon>
        <taxon>Stakelama</taxon>
    </lineage>
</organism>